<dbReference type="Proteomes" id="UP001500889">
    <property type="component" value="Chromosome E"/>
</dbReference>
<evidence type="ECO:0000256" key="5">
    <source>
        <dbReference type="ARBA" id="ARBA00023136"/>
    </source>
</evidence>
<feature type="transmembrane region" description="Helical" evidence="8">
    <location>
        <begin position="296"/>
        <end position="314"/>
    </location>
</feature>
<dbReference type="InterPro" id="IPR052192">
    <property type="entry name" value="Insect_Ionotropic_Sensory_Rcpt"/>
</dbReference>
<sequence length="576" mass="66191">MSLATLFCLTVSLSFAEAQEVALVNILQALKIEVSFRSVLLLQNQTDNCLTTGDLDIGIPILNFDANQTFNIKLRFNKNLLALACLDSEGAAGTMHALYANLEEFRETPTLLMVTQATNLSELFAECRLYGMLNVLALRGADRELIYSFRAFPQVQVLRRRLGDIRRYFEPQVRDLAGYQIGILPYTVLPRSLIYRDASGERQMTGYLMQFFRNFAKSLNTTVLYLWHLVPPNETPQQDNIVLTVNESHLDFPLALSNLDPEPFLGSSVLEVSNWFLILPVEPNVPPSSLYLNLKGWPYFLTLMLLLALLLGNAHRLDSGMSFVLSFGHIFGDHVLRAILSQSFVWPRRLTSSRTLLYILLMVAGIIISTFYSANLSTLLVDPPAAYRIRSYEDLRINRLKILLAEQETGQMNVANNKFHENMDIFEIIPSTVEFMAKRSALNRSYAYPVTSTLWPFLQIKQSHLRRPIFRRSQEMLFLEFMPLTIPMHKNSVYRQVFNQYVANTHASGLYDLWFRQSFSELVRMGKLNYSEESDHETYHDLIWEDYIYIWFVYIGGTLSSLLLFVLELIVAQRNS</sequence>
<organism evidence="10 11">
    <name type="scientific">Drosophila madeirensis</name>
    <name type="common">Fruit fly</name>
    <dbReference type="NCBI Taxonomy" id="30013"/>
    <lineage>
        <taxon>Eukaryota</taxon>
        <taxon>Metazoa</taxon>
        <taxon>Ecdysozoa</taxon>
        <taxon>Arthropoda</taxon>
        <taxon>Hexapoda</taxon>
        <taxon>Insecta</taxon>
        <taxon>Pterygota</taxon>
        <taxon>Neoptera</taxon>
        <taxon>Endopterygota</taxon>
        <taxon>Diptera</taxon>
        <taxon>Brachycera</taxon>
        <taxon>Muscomorpha</taxon>
        <taxon>Ephydroidea</taxon>
        <taxon>Drosophilidae</taxon>
        <taxon>Drosophila</taxon>
        <taxon>Sophophora</taxon>
    </lineage>
</organism>
<keyword evidence="7" id="KW-0325">Glycoprotein</keyword>
<keyword evidence="5 8" id="KW-0472">Membrane</keyword>
<dbReference type="EMBL" id="AP029267">
    <property type="protein sequence ID" value="BFG05623.1"/>
    <property type="molecule type" value="Genomic_DNA"/>
</dbReference>
<evidence type="ECO:0000256" key="2">
    <source>
        <dbReference type="ARBA" id="ARBA00022475"/>
    </source>
</evidence>
<evidence type="ECO:0000256" key="6">
    <source>
        <dbReference type="ARBA" id="ARBA00023170"/>
    </source>
</evidence>
<reference evidence="10 11" key="1">
    <citation type="submission" date="2024-02" db="EMBL/GenBank/DDBJ databases">
        <title>A chromosome-level genome assembly of Drosophila madeirensis, a fruit fly species endemic to Madeira island.</title>
        <authorList>
            <person name="Tomihara K."/>
            <person name="Llopart A."/>
            <person name="Yamamoto D."/>
        </authorList>
    </citation>
    <scope>NUCLEOTIDE SEQUENCE [LARGE SCALE GENOMIC DNA]</scope>
    <source>
        <strain evidence="10 11">RF1</strain>
    </source>
</reference>
<dbReference type="PANTHER" id="PTHR42643:SF41">
    <property type="entry name" value="IONOTROPIC RECEPTOR 20A-RELATED"/>
    <property type="match status" value="1"/>
</dbReference>
<keyword evidence="6" id="KW-0675">Receptor</keyword>
<gene>
    <name evidence="10" type="ORF">DMAD_04316</name>
</gene>
<evidence type="ECO:0000313" key="11">
    <source>
        <dbReference type="Proteomes" id="UP001500889"/>
    </source>
</evidence>
<keyword evidence="11" id="KW-1185">Reference proteome</keyword>
<evidence type="ECO:0000256" key="7">
    <source>
        <dbReference type="ARBA" id="ARBA00023180"/>
    </source>
</evidence>
<keyword evidence="4 8" id="KW-1133">Transmembrane helix</keyword>
<dbReference type="PANTHER" id="PTHR42643">
    <property type="entry name" value="IONOTROPIC RECEPTOR 20A-RELATED"/>
    <property type="match status" value="1"/>
</dbReference>
<evidence type="ECO:0000256" key="9">
    <source>
        <dbReference type="SAM" id="SignalP"/>
    </source>
</evidence>
<evidence type="ECO:0000256" key="4">
    <source>
        <dbReference type="ARBA" id="ARBA00022989"/>
    </source>
</evidence>
<feature type="transmembrane region" description="Helical" evidence="8">
    <location>
        <begin position="356"/>
        <end position="374"/>
    </location>
</feature>
<evidence type="ECO:0000256" key="1">
    <source>
        <dbReference type="ARBA" id="ARBA00004651"/>
    </source>
</evidence>
<keyword evidence="2" id="KW-1003">Cell membrane</keyword>
<evidence type="ECO:0000256" key="3">
    <source>
        <dbReference type="ARBA" id="ARBA00022692"/>
    </source>
</evidence>
<name>A0AAU9GCI4_DROMD</name>
<dbReference type="GO" id="GO:0005886">
    <property type="term" value="C:plasma membrane"/>
    <property type="evidence" value="ECO:0007669"/>
    <property type="project" value="UniProtKB-SubCell"/>
</dbReference>
<proteinExistence type="predicted"/>
<evidence type="ECO:0008006" key="12">
    <source>
        <dbReference type="Google" id="ProtNLM"/>
    </source>
</evidence>
<keyword evidence="3 8" id="KW-0812">Transmembrane</keyword>
<comment type="subcellular location">
    <subcellularLocation>
        <location evidence="1">Cell membrane</location>
        <topology evidence="1">Multi-pass membrane protein</topology>
    </subcellularLocation>
</comment>
<feature type="signal peptide" evidence="9">
    <location>
        <begin position="1"/>
        <end position="18"/>
    </location>
</feature>
<keyword evidence="9" id="KW-0732">Signal</keyword>
<evidence type="ECO:0000313" key="10">
    <source>
        <dbReference type="EMBL" id="BFG05623.1"/>
    </source>
</evidence>
<dbReference type="SUPFAM" id="SSF53850">
    <property type="entry name" value="Periplasmic binding protein-like II"/>
    <property type="match status" value="1"/>
</dbReference>
<feature type="transmembrane region" description="Helical" evidence="8">
    <location>
        <begin position="548"/>
        <end position="571"/>
    </location>
</feature>
<evidence type="ECO:0000256" key="8">
    <source>
        <dbReference type="SAM" id="Phobius"/>
    </source>
</evidence>
<protein>
    <recommendedName>
        <fullName evidence="12">Ionotropic receptor</fullName>
    </recommendedName>
</protein>
<dbReference type="AlphaFoldDB" id="A0AAU9GCI4"/>
<accession>A0AAU9GCI4</accession>
<feature type="chain" id="PRO_5043583299" description="Ionotropic receptor" evidence="9">
    <location>
        <begin position="19"/>
        <end position="576"/>
    </location>
</feature>